<organism evidence="3">
    <name type="scientific">mine drainage metagenome</name>
    <dbReference type="NCBI Taxonomy" id="410659"/>
    <lineage>
        <taxon>unclassified sequences</taxon>
        <taxon>metagenomes</taxon>
        <taxon>ecological metagenomes</taxon>
    </lineage>
</organism>
<protein>
    <submittedName>
        <fullName evidence="3">Putative F0 sector of membrane-bound ATP synthase, subunit b AtpF</fullName>
    </submittedName>
</protein>
<comment type="caution">
    <text evidence="3">The sequence shown here is derived from an EMBL/GenBank/DDBJ whole genome shotgun (WGS) entry which is preliminary data.</text>
</comment>
<keyword evidence="2" id="KW-1133">Transmembrane helix</keyword>
<name>E6Q7A4_9ZZZZ</name>
<feature type="transmembrane region" description="Helical" evidence="2">
    <location>
        <begin position="6"/>
        <end position="26"/>
    </location>
</feature>
<sequence>MNYELIAVWSQVVCFFAFAAVAVWIWQKAVTPAVASAQEAQNQRLAELEARLAKMEADREEARAAAVRAKEEAKLIVGRVGELVAREREKYLAEIRSEGERELHSAEGELDRARHAARERLREETLAGALAIARERAVAGMDESAERALRERFVSALGGMR</sequence>
<keyword evidence="2" id="KW-0812">Transmembrane</keyword>
<reference evidence="3" key="1">
    <citation type="submission" date="2009-10" db="EMBL/GenBank/DDBJ databases">
        <title>Diversity of trophic interactions inside an arsenic-rich microbial ecosystem.</title>
        <authorList>
            <person name="Bertin P.N."/>
            <person name="Heinrich-Salmeron A."/>
            <person name="Pelletier E."/>
            <person name="Goulhen-Chollet F."/>
            <person name="Arsene-Ploetze F."/>
            <person name="Gallien S."/>
            <person name="Calteau A."/>
            <person name="Vallenet D."/>
            <person name="Casiot C."/>
            <person name="Chane-Woon-Ming B."/>
            <person name="Giloteaux L."/>
            <person name="Barakat M."/>
            <person name="Bonnefoy V."/>
            <person name="Bruneel O."/>
            <person name="Chandler M."/>
            <person name="Cleiss J."/>
            <person name="Duran R."/>
            <person name="Elbaz-Poulichet F."/>
            <person name="Fonknechten N."/>
            <person name="Lauga B."/>
            <person name="Mornico D."/>
            <person name="Ortet P."/>
            <person name="Schaeffer C."/>
            <person name="Siguier P."/>
            <person name="Alexander Thil Smith A."/>
            <person name="Van Dorsselaer A."/>
            <person name="Weissenbach J."/>
            <person name="Medigue C."/>
            <person name="Le Paslier D."/>
        </authorList>
    </citation>
    <scope>NUCLEOTIDE SEQUENCE</scope>
</reference>
<evidence type="ECO:0000313" key="3">
    <source>
        <dbReference type="EMBL" id="CBI03079.1"/>
    </source>
</evidence>
<evidence type="ECO:0000256" key="2">
    <source>
        <dbReference type="SAM" id="Phobius"/>
    </source>
</evidence>
<proteinExistence type="predicted"/>
<feature type="coiled-coil region" evidence="1">
    <location>
        <begin position="38"/>
        <end position="72"/>
    </location>
</feature>
<accession>E6Q7A4</accession>
<keyword evidence="1" id="KW-0175">Coiled coil</keyword>
<keyword evidence="2" id="KW-0472">Membrane</keyword>
<dbReference type="EMBL" id="CABO01000049">
    <property type="protein sequence ID" value="CBI03079.1"/>
    <property type="molecule type" value="Genomic_DNA"/>
</dbReference>
<gene>
    <name evidence="3" type="ORF">CARN4_2735</name>
</gene>
<evidence type="ECO:0000256" key="1">
    <source>
        <dbReference type="SAM" id="Coils"/>
    </source>
</evidence>
<dbReference type="AlphaFoldDB" id="E6Q7A4"/>